<name>A0ABD3N433_9STRA</name>
<organism evidence="1 2">
    <name type="scientific">Discostella pseudostelligera</name>
    <dbReference type="NCBI Taxonomy" id="259834"/>
    <lineage>
        <taxon>Eukaryota</taxon>
        <taxon>Sar</taxon>
        <taxon>Stramenopiles</taxon>
        <taxon>Ochrophyta</taxon>
        <taxon>Bacillariophyta</taxon>
        <taxon>Coscinodiscophyceae</taxon>
        <taxon>Thalassiosirophycidae</taxon>
        <taxon>Stephanodiscales</taxon>
        <taxon>Stephanodiscaceae</taxon>
        <taxon>Discostella</taxon>
    </lineage>
</organism>
<dbReference type="EMBL" id="JALLBG020000050">
    <property type="protein sequence ID" value="KAL3769811.1"/>
    <property type="molecule type" value="Genomic_DNA"/>
</dbReference>
<dbReference type="AlphaFoldDB" id="A0ABD3N433"/>
<dbReference type="Proteomes" id="UP001530293">
    <property type="component" value="Unassembled WGS sequence"/>
</dbReference>
<reference evidence="1 2" key="1">
    <citation type="submission" date="2024-10" db="EMBL/GenBank/DDBJ databases">
        <title>Updated reference genomes for cyclostephanoid diatoms.</title>
        <authorList>
            <person name="Roberts W.R."/>
            <person name="Alverson A.J."/>
        </authorList>
    </citation>
    <scope>NUCLEOTIDE SEQUENCE [LARGE SCALE GENOMIC DNA]</scope>
    <source>
        <strain evidence="1 2">AJA232-27</strain>
    </source>
</reference>
<accession>A0ABD3N433</accession>
<evidence type="ECO:0000313" key="2">
    <source>
        <dbReference type="Proteomes" id="UP001530293"/>
    </source>
</evidence>
<comment type="caution">
    <text evidence="1">The sequence shown here is derived from an EMBL/GenBank/DDBJ whole genome shotgun (WGS) entry which is preliminary data.</text>
</comment>
<gene>
    <name evidence="1" type="ORF">ACHAWU_010319</name>
</gene>
<proteinExistence type="predicted"/>
<keyword evidence="2" id="KW-1185">Reference proteome</keyword>
<sequence length="387" mass="43787">MPDTNIFGIVLVNRKTNARPKDWELQLRPICRKTRVVENLLGGAHLMVTGSPSVAVRIYNAEDASRFEDNYMKATTDSTDIEIEGLPLFRDTYEHSIVIFVLPTGQLQRDQLGRRESFVNVAQRALLSNRMEGGNDQGRKHTSRTAIVSDISQVLRIIESVVQSLLPEKREKRRLYFAQVASQHFLPGEGTQQLQEVIANHATKAFVAWADRFAMPESDASVALSVLGSLAKVTTADRAILNDVPIRNASKEMILRFFGTEMADVPSHDDNFHDEIDDTELMECPDLSTHNATYPPPHTHHASTIPMAAQFYQPYYPNQTYGDGNPINDVMHRDHFFNNSSGSNSSNVQSFRNDSDRMHMNQYTHEHGYVGYSYPAQSVMHRTNQFM</sequence>
<protein>
    <submittedName>
        <fullName evidence="1">Uncharacterized protein</fullName>
    </submittedName>
</protein>
<evidence type="ECO:0000313" key="1">
    <source>
        <dbReference type="EMBL" id="KAL3769811.1"/>
    </source>
</evidence>